<feature type="transmembrane region" description="Helical" evidence="5">
    <location>
        <begin position="77"/>
        <end position="99"/>
    </location>
</feature>
<feature type="transmembrane region" description="Helical" evidence="5">
    <location>
        <begin position="119"/>
        <end position="138"/>
    </location>
</feature>
<organism evidence="7 8">
    <name type="scientific">Pseudonocardia kongjuensis</name>
    <dbReference type="NCBI Taxonomy" id="102227"/>
    <lineage>
        <taxon>Bacteria</taxon>
        <taxon>Bacillati</taxon>
        <taxon>Actinomycetota</taxon>
        <taxon>Actinomycetes</taxon>
        <taxon>Pseudonocardiales</taxon>
        <taxon>Pseudonocardiaceae</taxon>
        <taxon>Pseudonocardia</taxon>
    </lineage>
</organism>
<gene>
    <name evidence="7" type="ORF">GCM10009613_08860</name>
</gene>
<feature type="transmembrane region" description="Helical" evidence="5">
    <location>
        <begin position="373"/>
        <end position="399"/>
    </location>
</feature>
<feature type="transmembrane region" description="Helical" evidence="5">
    <location>
        <begin position="12"/>
        <end position="33"/>
    </location>
</feature>
<proteinExistence type="predicted"/>
<feature type="transmembrane region" description="Helical" evidence="5">
    <location>
        <begin position="150"/>
        <end position="174"/>
    </location>
</feature>
<dbReference type="Proteomes" id="UP001501414">
    <property type="component" value="Unassembled WGS sequence"/>
</dbReference>
<keyword evidence="4 5" id="KW-0472">Membrane</keyword>
<dbReference type="PRINTS" id="PR01035">
    <property type="entry name" value="TCRTETA"/>
</dbReference>
<name>A0ABP4I9Z6_9PSEU</name>
<keyword evidence="3 5" id="KW-1133">Transmembrane helix</keyword>
<feature type="domain" description="Major facilitator superfamily (MFS) profile" evidence="6">
    <location>
        <begin position="11"/>
        <end position="405"/>
    </location>
</feature>
<evidence type="ECO:0000256" key="1">
    <source>
        <dbReference type="ARBA" id="ARBA00004651"/>
    </source>
</evidence>
<protein>
    <recommendedName>
        <fullName evidence="6">Major facilitator superfamily (MFS) profile domain-containing protein</fullName>
    </recommendedName>
</protein>
<sequence>MGESGRSAGRAQGILLLAVLAAIVSQQVLVPVLAPLSREVGLTPVELGLVMTVAAGLFAVTSLFWGRVVDRWGHRRVLLAGLTTAGLGLTGFALVSQAALAGTLSPGATLAGMIATRSVVFGIGLGAVPTAAMALIAARTAPGPERTAGIGRLGAVQGVAVALGPALGALLAFAGLLGPVWLAPVAVLVSIAVVAVGVRPAPAAPPAPGPAAPPPRPVRPWDAGMWPVLLTGFLVMLSLGLVLIVLGFLVQDRLGLDAAGTVRVSGAMSFLSGVALVLMQGVAVPRLGWPPVRLLRVGLPIATAGLLLLAVAPGVLTIGLAMTLLAAGLGLAMPGYTTAATLQAGPEGQGGVAGLVNATNGSTFVIGPLAGTALYTLGTGVPAFVAAVACLLGVLLAVLHPALRSARPDPAATVAP</sequence>
<dbReference type="InterPro" id="IPR001958">
    <property type="entry name" value="Tet-R_TetA/multi-R_MdtG-like"/>
</dbReference>
<evidence type="ECO:0000259" key="6">
    <source>
        <dbReference type="PROSITE" id="PS50850"/>
    </source>
</evidence>
<dbReference type="SUPFAM" id="SSF103473">
    <property type="entry name" value="MFS general substrate transporter"/>
    <property type="match status" value="1"/>
</dbReference>
<evidence type="ECO:0000256" key="3">
    <source>
        <dbReference type="ARBA" id="ARBA00022989"/>
    </source>
</evidence>
<comment type="subcellular location">
    <subcellularLocation>
        <location evidence="1">Cell membrane</location>
        <topology evidence="1">Multi-pass membrane protein</topology>
    </subcellularLocation>
</comment>
<dbReference type="Gene3D" id="1.20.1250.20">
    <property type="entry name" value="MFS general substrate transporter like domains"/>
    <property type="match status" value="1"/>
</dbReference>
<dbReference type="InterPro" id="IPR020846">
    <property type="entry name" value="MFS_dom"/>
</dbReference>
<evidence type="ECO:0000256" key="2">
    <source>
        <dbReference type="ARBA" id="ARBA00022692"/>
    </source>
</evidence>
<dbReference type="PROSITE" id="PS50850">
    <property type="entry name" value="MFS"/>
    <property type="match status" value="1"/>
</dbReference>
<feature type="transmembrane region" description="Helical" evidence="5">
    <location>
        <begin position="270"/>
        <end position="289"/>
    </location>
</feature>
<dbReference type="PANTHER" id="PTHR23546">
    <property type="entry name" value="TRANSPORT PROTEIN"/>
    <property type="match status" value="1"/>
</dbReference>
<reference evidence="8" key="1">
    <citation type="journal article" date="2019" name="Int. J. Syst. Evol. Microbiol.">
        <title>The Global Catalogue of Microorganisms (GCM) 10K type strain sequencing project: providing services to taxonomists for standard genome sequencing and annotation.</title>
        <authorList>
            <consortium name="The Broad Institute Genomics Platform"/>
            <consortium name="The Broad Institute Genome Sequencing Center for Infectious Disease"/>
            <person name="Wu L."/>
            <person name="Ma J."/>
        </authorList>
    </citation>
    <scope>NUCLEOTIDE SEQUENCE [LARGE SCALE GENOMIC DNA]</scope>
    <source>
        <strain evidence="8">JCM 11896</strain>
    </source>
</reference>
<dbReference type="InterPro" id="IPR011701">
    <property type="entry name" value="MFS"/>
</dbReference>
<dbReference type="Pfam" id="PF07690">
    <property type="entry name" value="MFS_1"/>
    <property type="match status" value="1"/>
</dbReference>
<keyword evidence="8" id="KW-1185">Reference proteome</keyword>
<feature type="transmembrane region" description="Helical" evidence="5">
    <location>
        <begin position="45"/>
        <end position="65"/>
    </location>
</feature>
<evidence type="ECO:0000256" key="4">
    <source>
        <dbReference type="ARBA" id="ARBA00023136"/>
    </source>
</evidence>
<feature type="transmembrane region" description="Helical" evidence="5">
    <location>
        <begin position="226"/>
        <end position="250"/>
    </location>
</feature>
<evidence type="ECO:0000313" key="8">
    <source>
        <dbReference type="Proteomes" id="UP001501414"/>
    </source>
</evidence>
<evidence type="ECO:0000313" key="7">
    <source>
        <dbReference type="EMBL" id="GAA1381971.1"/>
    </source>
</evidence>
<keyword evidence="2 5" id="KW-0812">Transmembrane</keyword>
<accession>A0ABP4I9Z6</accession>
<dbReference type="RefSeq" id="WP_344018495.1">
    <property type="nucleotide sequence ID" value="NZ_BAAAJK010000004.1"/>
</dbReference>
<comment type="caution">
    <text evidence="7">The sequence shown here is derived from an EMBL/GenBank/DDBJ whole genome shotgun (WGS) entry which is preliminary data.</text>
</comment>
<evidence type="ECO:0000256" key="5">
    <source>
        <dbReference type="SAM" id="Phobius"/>
    </source>
</evidence>
<dbReference type="InterPro" id="IPR036259">
    <property type="entry name" value="MFS_trans_sf"/>
</dbReference>
<feature type="transmembrane region" description="Helical" evidence="5">
    <location>
        <begin position="301"/>
        <end position="327"/>
    </location>
</feature>
<dbReference type="PANTHER" id="PTHR23546:SF1">
    <property type="entry name" value="MEMBRANE PROTEIN"/>
    <property type="match status" value="1"/>
</dbReference>
<dbReference type="EMBL" id="BAAAJK010000004">
    <property type="protein sequence ID" value="GAA1381971.1"/>
    <property type="molecule type" value="Genomic_DNA"/>
</dbReference>